<comment type="caution">
    <text evidence="1">The sequence shown here is derived from an EMBL/GenBank/DDBJ whole genome shotgun (WGS) entry which is preliminary data.</text>
</comment>
<dbReference type="RefSeq" id="WP_111829201.1">
    <property type="nucleotide sequence ID" value="NZ_JASOKO010000011.1"/>
</dbReference>
<dbReference type="InterPro" id="IPR010861">
    <property type="entry name" value="DUF1492"/>
</dbReference>
<protein>
    <recommendedName>
        <fullName evidence="3">Transcriptional regulator</fullName>
    </recommendedName>
</protein>
<reference evidence="1 2" key="1">
    <citation type="submission" date="2018-04" db="EMBL/GenBank/DDBJ databases">
        <title>Aerococcus urinae genomes.</title>
        <authorList>
            <person name="Hilt E."/>
            <person name="Gilbert N.M."/>
            <person name="Thomas-White K."/>
            <person name="Putonti C."/>
            <person name="Lewis A.L."/>
            <person name="Visck K.L."/>
            <person name="Wolfe A.J."/>
        </authorList>
    </citation>
    <scope>NUCLEOTIDE SEQUENCE [LARGE SCALE GENOMIC DNA]</scope>
    <source>
        <strain evidence="1 2">UMB7480</strain>
    </source>
</reference>
<dbReference type="Pfam" id="PF07374">
    <property type="entry name" value="DUF1492"/>
    <property type="match status" value="1"/>
</dbReference>
<dbReference type="AlphaFoldDB" id="A0A329NWX6"/>
<organism evidence="1 2">
    <name type="scientific">Aerococcus urinae</name>
    <dbReference type="NCBI Taxonomy" id="1376"/>
    <lineage>
        <taxon>Bacteria</taxon>
        <taxon>Bacillati</taxon>
        <taxon>Bacillota</taxon>
        <taxon>Bacilli</taxon>
        <taxon>Lactobacillales</taxon>
        <taxon>Aerococcaceae</taxon>
        <taxon>Aerococcus</taxon>
    </lineage>
</organism>
<dbReference type="InterPro" id="IPR006524">
    <property type="entry name" value="ArpU-like"/>
</dbReference>
<dbReference type="EMBL" id="QMHM01000013">
    <property type="protein sequence ID" value="RAV78433.1"/>
    <property type="molecule type" value="Genomic_DNA"/>
</dbReference>
<name>A0A329NWX6_9LACT</name>
<sequence length="153" mass="17627">MLTPTELASFIIAHEEGVNIFPEVDENKTIAKVNDLLGNYDRLKRMSLYDGHLTANYRYSLEKKTQSTSDGGVGKVIERRERGREIINEIDNAIELVEPEYRQILKAKYFSKRLDFDIYSSLSISSSGYYQKLRKAKLQFAEAYKVGELLCFV</sequence>
<accession>A0A329NWX6</accession>
<proteinExistence type="predicted"/>
<evidence type="ECO:0008006" key="3">
    <source>
        <dbReference type="Google" id="ProtNLM"/>
    </source>
</evidence>
<dbReference type="NCBIfam" id="TIGR01637">
    <property type="entry name" value="phage_arpU"/>
    <property type="match status" value="1"/>
</dbReference>
<evidence type="ECO:0000313" key="2">
    <source>
        <dbReference type="Proteomes" id="UP000251923"/>
    </source>
</evidence>
<evidence type="ECO:0000313" key="1">
    <source>
        <dbReference type="EMBL" id="RAV78433.1"/>
    </source>
</evidence>
<gene>
    <name evidence="1" type="ORF">DBT54_07250</name>
</gene>
<dbReference type="Proteomes" id="UP000251923">
    <property type="component" value="Unassembled WGS sequence"/>
</dbReference>